<dbReference type="AlphaFoldDB" id="A0A364XXA0"/>
<protein>
    <recommendedName>
        <fullName evidence="3">RNA polymerase sigma factor 70 region 4 type 2 domain-containing protein</fullName>
    </recommendedName>
</protein>
<reference evidence="1 2" key="1">
    <citation type="submission" date="2018-06" db="EMBL/GenBank/DDBJ databases">
        <title>Chryseolinea flavus sp. nov., a member of the phylum Bacteroidetes isolated from soil.</title>
        <authorList>
            <person name="Li Y."/>
            <person name="Wang J."/>
        </authorList>
    </citation>
    <scope>NUCLEOTIDE SEQUENCE [LARGE SCALE GENOMIC DNA]</scope>
    <source>
        <strain evidence="1 2">SDU1-6</strain>
    </source>
</reference>
<gene>
    <name evidence="1" type="ORF">DQQ10_21425</name>
</gene>
<keyword evidence="2" id="KW-1185">Reference proteome</keyword>
<accession>A0A364XXA0</accession>
<sequence length="167" mass="19059">MLSIKHSTYLKIISSHSRIICQVIELYANTPEDKIFLYQEIVIQGWNAYSRSTRDHQSKIKLLIYKTCFIAALTYPSSSKKSFTTQLKDMDRSKDHQTAYQILLARLKQMNYINRMLMCLYLDSVAMEDISEIVGISIEAIAARISKGCRHLLSQSSIASTASIDEP</sequence>
<evidence type="ECO:0000313" key="1">
    <source>
        <dbReference type="EMBL" id="RAV98867.1"/>
    </source>
</evidence>
<organism evidence="1 2">
    <name type="scientific">Pseudochryseolinea flava</name>
    <dbReference type="NCBI Taxonomy" id="2059302"/>
    <lineage>
        <taxon>Bacteria</taxon>
        <taxon>Pseudomonadati</taxon>
        <taxon>Bacteroidota</taxon>
        <taxon>Cytophagia</taxon>
        <taxon>Cytophagales</taxon>
        <taxon>Fulvivirgaceae</taxon>
        <taxon>Pseudochryseolinea</taxon>
    </lineage>
</organism>
<proteinExistence type="predicted"/>
<evidence type="ECO:0000313" key="2">
    <source>
        <dbReference type="Proteomes" id="UP000251889"/>
    </source>
</evidence>
<comment type="caution">
    <text evidence="1">The sequence shown here is derived from an EMBL/GenBank/DDBJ whole genome shotgun (WGS) entry which is preliminary data.</text>
</comment>
<evidence type="ECO:0008006" key="3">
    <source>
        <dbReference type="Google" id="ProtNLM"/>
    </source>
</evidence>
<dbReference type="Proteomes" id="UP000251889">
    <property type="component" value="Unassembled WGS sequence"/>
</dbReference>
<dbReference type="EMBL" id="QMFY01000014">
    <property type="protein sequence ID" value="RAV98867.1"/>
    <property type="molecule type" value="Genomic_DNA"/>
</dbReference>
<name>A0A364XXA0_9BACT</name>